<dbReference type="EMBL" id="JAEACQ010000134">
    <property type="protein sequence ID" value="MBL7626439.1"/>
    <property type="molecule type" value="Genomic_DNA"/>
</dbReference>
<organism evidence="2 3">
    <name type="scientific">Frankia nepalensis</name>
    <dbReference type="NCBI Taxonomy" id="1836974"/>
    <lineage>
        <taxon>Bacteria</taxon>
        <taxon>Bacillati</taxon>
        <taxon>Actinomycetota</taxon>
        <taxon>Actinomycetes</taxon>
        <taxon>Frankiales</taxon>
        <taxon>Frankiaceae</taxon>
        <taxon>Frankia</taxon>
    </lineage>
</organism>
<feature type="region of interest" description="Disordered" evidence="1">
    <location>
        <begin position="1"/>
        <end position="21"/>
    </location>
</feature>
<protein>
    <submittedName>
        <fullName evidence="2">SAM-dependent methyltransferase</fullName>
    </submittedName>
</protein>
<comment type="caution">
    <text evidence="2">The sequence shown here is derived from an EMBL/GenBank/DDBJ whole genome shotgun (WGS) entry which is preliminary data.</text>
</comment>
<dbReference type="AlphaFoldDB" id="A0A937RFG9"/>
<sequence length="284" mass="31188">MGGEGDRDLPTGRPPSVDLRIDTPHSARMYDYFLGGKDNFPADRQAAEAALSIFPSIRTTALQARKFMTRVTAELARSGVRQFLDIGTGIPTSPNLHEVAQRVAPDARIVYVDNDPIVLAHSRALLRSAPEGRTAYLEADLREPERILRSAEVRETLDLSEPVALSLFAILHFVPDDVNPDGIVAELLDVLSPGSYLALNHATPDFVTPEVEAQVTGLYRAQGIPFQSRRHAEIVRFFDGLELVDPGLVPVHQWRPEGEPEDIPAADIASYGGLARLTRRGPFL</sequence>
<dbReference type="PIRSF" id="PIRSF017393">
    <property type="entry name" value="MTase_SAV2177"/>
    <property type="match status" value="1"/>
</dbReference>
<dbReference type="CDD" id="cd02440">
    <property type="entry name" value="AdoMet_MTases"/>
    <property type="match status" value="1"/>
</dbReference>
<dbReference type="InterPro" id="IPR006764">
    <property type="entry name" value="SAM_dep_MeTrfase_SAV2177_type"/>
</dbReference>
<proteinExistence type="predicted"/>
<evidence type="ECO:0000256" key="1">
    <source>
        <dbReference type="SAM" id="MobiDB-lite"/>
    </source>
</evidence>
<dbReference type="Pfam" id="PF04672">
    <property type="entry name" value="Methyltransf_19"/>
    <property type="match status" value="1"/>
</dbReference>
<reference evidence="2" key="1">
    <citation type="submission" date="2020-12" db="EMBL/GenBank/DDBJ databases">
        <title>Genomic characterization of non-nitrogen-fixing Frankia strains.</title>
        <authorList>
            <person name="Carlos-Shanley C."/>
            <person name="Guerra T."/>
            <person name="Hahn D."/>
        </authorList>
    </citation>
    <scope>NUCLEOTIDE SEQUENCE</scope>
    <source>
        <strain evidence="2">CN6</strain>
    </source>
</reference>
<evidence type="ECO:0000313" key="3">
    <source>
        <dbReference type="Proteomes" id="UP000604475"/>
    </source>
</evidence>
<gene>
    <name evidence="2" type="ORF">I7412_04475</name>
</gene>
<dbReference type="GO" id="GO:0008168">
    <property type="term" value="F:methyltransferase activity"/>
    <property type="evidence" value="ECO:0007669"/>
    <property type="project" value="UniProtKB-KW"/>
</dbReference>
<dbReference type="GO" id="GO:0032259">
    <property type="term" value="P:methylation"/>
    <property type="evidence" value="ECO:0007669"/>
    <property type="project" value="UniProtKB-KW"/>
</dbReference>
<dbReference type="Gene3D" id="3.40.50.150">
    <property type="entry name" value="Vaccinia Virus protein VP39"/>
    <property type="match status" value="1"/>
</dbReference>
<feature type="compositionally biased region" description="Basic and acidic residues" evidence="1">
    <location>
        <begin position="1"/>
        <end position="10"/>
    </location>
</feature>
<dbReference type="Proteomes" id="UP000604475">
    <property type="component" value="Unassembled WGS sequence"/>
</dbReference>
<keyword evidence="2" id="KW-0489">Methyltransferase</keyword>
<accession>A0A937RFG9</accession>
<name>A0A937RFG9_9ACTN</name>
<keyword evidence="3" id="KW-1185">Reference proteome</keyword>
<dbReference type="SUPFAM" id="SSF53335">
    <property type="entry name" value="S-adenosyl-L-methionine-dependent methyltransferases"/>
    <property type="match status" value="1"/>
</dbReference>
<dbReference type="InterPro" id="IPR029063">
    <property type="entry name" value="SAM-dependent_MTases_sf"/>
</dbReference>
<evidence type="ECO:0000313" key="2">
    <source>
        <dbReference type="EMBL" id="MBL7626439.1"/>
    </source>
</evidence>
<dbReference type="RefSeq" id="WP_203004919.1">
    <property type="nucleotide sequence ID" value="NZ_JADWYU010000172.1"/>
</dbReference>
<keyword evidence="2" id="KW-0808">Transferase</keyword>